<keyword evidence="1" id="KW-1133">Transmembrane helix</keyword>
<evidence type="ECO:0000256" key="1">
    <source>
        <dbReference type="SAM" id="Phobius"/>
    </source>
</evidence>
<evidence type="ECO:0000313" key="2">
    <source>
        <dbReference type="EMBL" id="ADE29295.1"/>
    </source>
</evidence>
<reference evidence="2" key="1">
    <citation type="journal article" date="2010" name="Environ. Microbiol.">
        <title>The metavirome of a hypersaline environment.</title>
        <authorList>
            <person name="Santos F."/>
            <person name="Yarza P."/>
            <person name="Parro V."/>
            <person name="Briones C."/>
            <person name="Anton J."/>
        </authorList>
    </citation>
    <scope>NUCLEOTIDE SEQUENCE</scope>
</reference>
<sequence length="105" mass="10679">MLQSVFILIVSLGALAGYAGLSRSIDPRLGGGVAFVSFAVATPSAFEVIVYSNGSAQTVTMPAVAILCGGLGLTALIFAFAAATGRVSRTDSQFNADMQSRSSQS</sequence>
<name>D5L2N6_9VIRU</name>
<organism evidence="2">
    <name type="scientific">uncultured virus</name>
    <dbReference type="NCBI Taxonomy" id="340016"/>
    <lineage>
        <taxon>Viruses</taxon>
        <taxon>environmental samples</taxon>
    </lineage>
</organism>
<keyword evidence="1" id="KW-0472">Membrane</keyword>
<dbReference type="EMBL" id="GU735358">
    <property type="protein sequence ID" value="ADE29295.1"/>
    <property type="molecule type" value="Genomic_DNA"/>
</dbReference>
<accession>D5L2N6</accession>
<keyword evidence="1" id="KW-0812">Transmembrane</keyword>
<protein>
    <submittedName>
        <fullName evidence="2">Hypothetical membrane protein</fullName>
    </submittedName>
</protein>
<feature type="transmembrane region" description="Helical" evidence="1">
    <location>
        <begin position="63"/>
        <end position="83"/>
    </location>
</feature>
<proteinExistence type="predicted"/>
<feature type="transmembrane region" description="Helical" evidence="1">
    <location>
        <begin position="34"/>
        <end position="51"/>
    </location>
</feature>